<evidence type="ECO:0000313" key="1">
    <source>
        <dbReference type="EMBL" id="KAK4420491.1"/>
    </source>
</evidence>
<reference evidence="1" key="1">
    <citation type="submission" date="2020-06" db="EMBL/GenBank/DDBJ databases">
        <authorList>
            <person name="Li T."/>
            <person name="Hu X."/>
            <person name="Zhang T."/>
            <person name="Song X."/>
            <person name="Zhang H."/>
            <person name="Dai N."/>
            <person name="Sheng W."/>
            <person name="Hou X."/>
            <person name="Wei L."/>
        </authorList>
    </citation>
    <scope>NUCLEOTIDE SEQUENCE</scope>
    <source>
        <strain evidence="1">3651</strain>
        <tissue evidence="1">Leaf</tissue>
    </source>
</reference>
<gene>
    <name evidence="1" type="ORF">Salat_1999500</name>
</gene>
<dbReference type="Proteomes" id="UP001293254">
    <property type="component" value="Unassembled WGS sequence"/>
</dbReference>
<dbReference type="AlphaFoldDB" id="A0AAE1XYK1"/>
<protein>
    <submittedName>
        <fullName evidence="1">Uncharacterized protein</fullName>
    </submittedName>
</protein>
<name>A0AAE1XYK1_9LAMI</name>
<proteinExistence type="predicted"/>
<reference evidence="1" key="2">
    <citation type="journal article" date="2024" name="Plant">
        <title>Genomic evolution and insights into agronomic trait innovations of Sesamum species.</title>
        <authorList>
            <person name="Miao H."/>
            <person name="Wang L."/>
            <person name="Qu L."/>
            <person name="Liu H."/>
            <person name="Sun Y."/>
            <person name="Le M."/>
            <person name="Wang Q."/>
            <person name="Wei S."/>
            <person name="Zheng Y."/>
            <person name="Lin W."/>
            <person name="Duan Y."/>
            <person name="Cao H."/>
            <person name="Xiong S."/>
            <person name="Wang X."/>
            <person name="Wei L."/>
            <person name="Li C."/>
            <person name="Ma Q."/>
            <person name="Ju M."/>
            <person name="Zhao R."/>
            <person name="Li G."/>
            <person name="Mu C."/>
            <person name="Tian Q."/>
            <person name="Mei H."/>
            <person name="Zhang T."/>
            <person name="Gao T."/>
            <person name="Zhang H."/>
        </authorList>
    </citation>
    <scope>NUCLEOTIDE SEQUENCE</scope>
    <source>
        <strain evidence="1">3651</strain>
    </source>
</reference>
<keyword evidence="2" id="KW-1185">Reference proteome</keyword>
<organism evidence="1 2">
    <name type="scientific">Sesamum alatum</name>
    <dbReference type="NCBI Taxonomy" id="300844"/>
    <lineage>
        <taxon>Eukaryota</taxon>
        <taxon>Viridiplantae</taxon>
        <taxon>Streptophyta</taxon>
        <taxon>Embryophyta</taxon>
        <taxon>Tracheophyta</taxon>
        <taxon>Spermatophyta</taxon>
        <taxon>Magnoliopsida</taxon>
        <taxon>eudicotyledons</taxon>
        <taxon>Gunneridae</taxon>
        <taxon>Pentapetalae</taxon>
        <taxon>asterids</taxon>
        <taxon>lamiids</taxon>
        <taxon>Lamiales</taxon>
        <taxon>Pedaliaceae</taxon>
        <taxon>Sesamum</taxon>
    </lineage>
</organism>
<comment type="caution">
    <text evidence="1">The sequence shown here is derived from an EMBL/GenBank/DDBJ whole genome shotgun (WGS) entry which is preliminary data.</text>
</comment>
<accession>A0AAE1XYK1</accession>
<sequence length="109" mass="12129">MLWQGGARSSMGGKSSLCNWICGNEFWNIRFHRALTFPHLLMARWRRRRQGTITLSFAHSLNSFFGSLGDIEIITGTIGGLTGCTLDELATTCLSFSLVGLPAHQYSLY</sequence>
<evidence type="ECO:0000313" key="2">
    <source>
        <dbReference type="Proteomes" id="UP001293254"/>
    </source>
</evidence>
<dbReference type="EMBL" id="JACGWO010000008">
    <property type="protein sequence ID" value="KAK4420491.1"/>
    <property type="molecule type" value="Genomic_DNA"/>
</dbReference>